<dbReference type="SUPFAM" id="SSF54593">
    <property type="entry name" value="Glyoxalase/Bleomycin resistance protein/Dihydroxybiphenyl dioxygenase"/>
    <property type="match status" value="1"/>
</dbReference>
<feature type="domain" description="VOC" evidence="1">
    <location>
        <begin position="13"/>
        <end position="152"/>
    </location>
</feature>
<dbReference type="PROSITE" id="PS51819">
    <property type="entry name" value="VOC"/>
    <property type="match status" value="1"/>
</dbReference>
<evidence type="ECO:0000313" key="2">
    <source>
        <dbReference type="EMBL" id="REF73305.1"/>
    </source>
</evidence>
<keyword evidence="2" id="KW-0560">Oxidoreductase</keyword>
<keyword evidence="2" id="KW-0223">Dioxygenase</keyword>
<dbReference type="Gene3D" id="3.10.180.10">
    <property type="entry name" value="2,3-Dihydroxybiphenyl 1,2-Dioxygenase, domain 1"/>
    <property type="match status" value="1"/>
</dbReference>
<reference evidence="2 3" key="1">
    <citation type="submission" date="2018-08" db="EMBL/GenBank/DDBJ databases">
        <title>Genomic Encyclopedia of Archaeal and Bacterial Type Strains, Phase II (KMG-II): from individual species to whole genera.</title>
        <authorList>
            <person name="Goeker M."/>
        </authorList>
    </citation>
    <scope>NUCLEOTIDE SEQUENCE [LARGE SCALE GENOMIC DNA]</scope>
    <source>
        <strain evidence="2 3">DSM 17099</strain>
    </source>
</reference>
<organism evidence="2 3">
    <name type="scientific">Paracoccus versutus</name>
    <name type="common">Thiobacillus versutus</name>
    <dbReference type="NCBI Taxonomy" id="34007"/>
    <lineage>
        <taxon>Bacteria</taxon>
        <taxon>Pseudomonadati</taxon>
        <taxon>Pseudomonadota</taxon>
        <taxon>Alphaproteobacteria</taxon>
        <taxon>Rhodobacterales</taxon>
        <taxon>Paracoccaceae</taxon>
        <taxon>Paracoccus</taxon>
    </lineage>
</organism>
<dbReference type="InterPro" id="IPR037523">
    <property type="entry name" value="VOC_core"/>
</dbReference>
<evidence type="ECO:0000313" key="3">
    <source>
        <dbReference type="Proteomes" id="UP000256941"/>
    </source>
</evidence>
<dbReference type="RefSeq" id="WP_116221402.1">
    <property type="nucleotide sequence ID" value="NZ_CP038196.1"/>
</dbReference>
<name>A0A3D9XSC8_PARVE</name>
<proteinExistence type="predicted"/>
<dbReference type="Pfam" id="PF13669">
    <property type="entry name" value="Glyoxalase_4"/>
    <property type="match status" value="1"/>
</dbReference>
<dbReference type="EMBL" id="QTUJ01000001">
    <property type="protein sequence ID" value="REF73305.1"/>
    <property type="molecule type" value="Genomic_DNA"/>
</dbReference>
<dbReference type="InterPro" id="IPR029068">
    <property type="entry name" value="Glyas_Bleomycin-R_OHBP_Dase"/>
</dbReference>
<gene>
    <name evidence="2" type="ORF">BDD41_1854</name>
</gene>
<evidence type="ECO:0000259" key="1">
    <source>
        <dbReference type="PROSITE" id="PS51819"/>
    </source>
</evidence>
<comment type="caution">
    <text evidence="2">The sequence shown here is derived from an EMBL/GenBank/DDBJ whole genome shotgun (WGS) entry which is preliminary data.</text>
</comment>
<protein>
    <submittedName>
        <fullName evidence="2">Glyoxalase/bleomycin resistance protein/dioxygenase superfamily protein</fullName>
    </submittedName>
</protein>
<dbReference type="Proteomes" id="UP000256941">
    <property type="component" value="Unassembled WGS sequence"/>
</dbReference>
<accession>A0A3D9XSC8</accession>
<sequence>MTLSKPPAGFLGDRVQLAFVVRDLDAAMAYWTETLRVGPFVVIENARAGRDVIHRGAVTPLEFTLAFAYQGDVQIELIHQSNDAPSSYKEFLDSGREGLHHLAYWPENIDAACTHLEANGFTEVTRVLAADGSRAVAYYESPAEIGPVVEILPMSADRIAYYGRIQRLSQSWDGATRPVRRYADRAAFLASGEGAEG</sequence>
<dbReference type="GO" id="GO:0051213">
    <property type="term" value="F:dioxygenase activity"/>
    <property type="evidence" value="ECO:0007669"/>
    <property type="project" value="UniProtKB-KW"/>
</dbReference>
<dbReference type="AlphaFoldDB" id="A0A3D9XSC8"/>